<dbReference type="Proteomes" id="UP000196803">
    <property type="component" value="Unassembled WGS sequence"/>
</dbReference>
<feature type="binding site" evidence="12">
    <location>
        <position position="308"/>
    </location>
    <ligand>
        <name>UDP-N-acetyl-alpha-D-glucosamine</name>
        <dbReference type="ChEBI" id="CHEBI:57705"/>
    </ligand>
</feature>
<feature type="binding site" evidence="12">
    <location>
        <position position="96"/>
    </location>
    <ligand>
        <name>UDP-N-acetyl-alpha-D-glucosamine</name>
        <dbReference type="ChEBI" id="CHEBI:57705"/>
    </ligand>
</feature>
<comment type="similarity">
    <text evidence="10 12">Belongs to the EPSP synthase family. MurA subfamily.</text>
</comment>
<evidence type="ECO:0000256" key="12">
    <source>
        <dbReference type="HAMAP-Rule" id="MF_00111"/>
    </source>
</evidence>
<keyword evidence="9 12" id="KW-0961">Cell wall biogenesis/degradation</keyword>
<dbReference type="Pfam" id="PF00275">
    <property type="entry name" value="EPSP_synthase"/>
    <property type="match status" value="1"/>
</dbReference>
<feature type="binding site" evidence="12">
    <location>
        <begin position="26"/>
        <end position="27"/>
    </location>
    <ligand>
        <name>phosphoenolpyruvate</name>
        <dbReference type="ChEBI" id="CHEBI:58702"/>
    </ligand>
</feature>
<dbReference type="PANTHER" id="PTHR43783">
    <property type="entry name" value="UDP-N-ACETYLGLUCOSAMINE 1-CARBOXYVINYLTRANSFERASE"/>
    <property type="match status" value="1"/>
</dbReference>
<dbReference type="NCBIfam" id="NF009470">
    <property type="entry name" value="PRK12830.1"/>
    <property type="match status" value="1"/>
</dbReference>
<dbReference type="NCBIfam" id="TIGR01072">
    <property type="entry name" value="murA"/>
    <property type="match status" value="1"/>
</dbReference>
<feature type="binding site" evidence="12">
    <location>
        <begin position="125"/>
        <end position="129"/>
    </location>
    <ligand>
        <name>UDP-N-acetyl-alpha-D-glucosamine</name>
        <dbReference type="ChEBI" id="CHEBI:57705"/>
    </ligand>
</feature>
<evidence type="ECO:0000256" key="1">
    <source>
        <dbReference type="ARBA" id="ARBA00004496"/>
    </source>
</evidence>
<dbReference type="InterPro" id="IPR036968">
    <property type="entry name" value="Enolpyruvate_Tfrase_sf"/>
</dbReference>
<evidence type="ECO:0000256" key="4">
    <source>
        <dbReference type="ARBA" id="ARBA00022618"/>
    </source>
</evidence>
<keyword evidence="15" id="KW-1185">Reference proteome</keyword>
<dbReference type="InterPro" id="IPR013792">
    <property type="entry name" value="RNA3'P_cycl/enolpyr_Trfase_a/b"/>
</dbReference>
<keyword evidence="6 12" id="KW-0133">Cell shape</keyword>
<dbReference type="HAMAP" id="MF_00111">
    <property type="entry name" value="MurA"/>
    <property type="match status" value="1"/>
</dbReference>
<evidence type="ECO:0000256" key="9">
    <source>
        <dbReference type="ARBA" id="ARBA00023316"/>
    </source>
</evidence>
<feature type="domain" description="Enolpyruvate transferase" evidence="13">
    <location>
        <begin position="11"/>
        <end position="405"/>
    </location>
</feature>
<comment type="function">
    <text evidence="12">Cell wall formation. Adds enolpyruvyl to UDP-N-acetylglucosamine.</text>
</comment>
<evidence type="ECO:0000256" key="11">
    <source>
        <dbReference type="ARBA" id="ARBA00047527"/>
    </source>
</evidence>
<dbReference type="SUPFAM" id="SSF55205">
    <property type="entry name" value="EPT/RTPC-like"/>
    <property type="match status" value="1"/>
</dbReference>
<keyword evidence="7 12" id="KW-0573">Peptidoglycan synthesis</keyword>
<evidence type="ECO:0000256" key="7">
    <source>
        <dbReference type="ARBA" id="ARBA00022984"/>
    </source>
</evidence>
<dbReference type="GeneID" id="31771984"/>
<keyword evidence="5 12" id="KW-0808">Transferase</keyword>
<comment type="caution">
    <text evidence="12">Lacks conserved residue(s) required for the propagation of feature annotation.</text>
</comment>
<comment type="pathway">
    <text evidence="2 12">Cell wall biogenesis; peptidoglycan biosynthesis.</text>
</comment>
<gene>
    <name evidence="12" type="primary">murA</name>
    <name evidence="14" type="ORF">SAMN05216240_2480</name>
</gene>
<dbReference type="NCBIfam" id="NF006873">
    <property type="entry name" value="PRK09369.1"/>
    <property type="match status" value="1"/>
</dbReference>
<dbReference type="PANTHER" id="PTHR43783:SF2">
    <property type="entry name" value="UDP-N-ACETYLGLUCOSAMINE 1-CARBOXYVINYLTRANSFERASE 2"/>
    <property type="match status" value="1"/>
</dbReference>
<keyword evidence="8 12" id="KW-0131">Cell cycle</keyword>
<evidence type="ECO:0000256" key="2">
    <source>
        <dbReference type="ARBA" id="ARBA00004752"/>
    </source>
</evidence>
<organism evidence="14 15">
    <name type="scientific">Caldicellulosiruptor bescii</name>
    <name type="common">Anaerocellum thermophilum</name>
    <dbReference type="NCBI Taxonomy" id="31899"/>
    <lineage>
        <taxon>Bacteria</taxon>
        <taxon>Bacillati</taxon>
        <taxon>Bacillota</taxon>
        <taxon>Bacillota incertae sedis</taxon>
        <taxon>Caldicellulosiruptorales</taxon>
        <taxon>Caldicellulosiruptoraceae</taxon>
        <taxon>Caldicellulosiruptor</taxon>
    </lineage>
</organism>
<dbReference type="EC" id="2.5.1.7" evidence="12"/>
<feature type="binding site" evidence="12">
    <location>
        <position position="330"/>
    </location>
    <ligand>
        <name>UDP-N-acetyl-alpha-D-glucosamine</name>
        <dbReference type="ChEBI" id="CHEBI:57705"/>
    </ligand>
</feature>
<comment type="subcellular location">
    <subcellularLocation>
        <location evidence="1 12">Cytoplasm</location>
    </subcellularLocation>
</comment>
<proteinExistence type="inferred from homology"/>
<keyword evidence="4 12" id="KW-0132">Cell division</keyword>
<reference evidence="14 15" key="1">
    <citation type="submission" date="2017-05" db="EMBL/GenBank/DDBJ databases">
        <authorList>
            <person name="Varghese N."/>
            <person name="Submissions S."/>
        </authorList>
    </citation>
    <scope>NUCLEOTIDE SEQUENCE [LARGE SCALE GENOMIC DNA]</scope>
    <source>
        <strain evidence="14 15">MACB1020</strain>
    </source>
</reference>
<keyword evidence="3 12" id="KW-0963">Cytoplasm</keyword>
<comment type="caution">
    <text evidence="14">The sequence shown here is derived from an EMBL/GenBank/DDBJ whole genome shotgun (WGS) entry which is preliminary data.</text>
</comment>
<keyword evidence="12" id="KW-0670">Pyruvate</keyword>
<sequence length="419" mass="45155">MKEAYEKLVIEGGNPLYGEVIINGAKNAAVAVIPAALMADGESVIDNLPLIEDVFAMDDILLRLGAKIEYDNHSLKIDARNLHSCVAPYESVKKIRASYYLIGALLTRFGRAEVAMPGGCNFGSRPIDQHIKGFTALGADVRIENGMIKAYADRLVGTKIYLDVVSVGATINLMLAAVKAKGITIIENAAKEPHVVDTANFLNSMGAKIKGAGTDIIRIEGVDKLYPTKYAIIPDQIEAGTYMIAACATKGHVIVKNVIPKHLESLTAKLIEMGAEVITYEDSIEVICRQRLRGSSIKTMPYPGFPTDLQPQMTVLLSLCNGTSIVTEGVWENRYQYVDELKKMGANIKVEGRVAVVEGVESLQGAEVVAVDLRAGAALIVAGLAAKGKTVIYNAKNVDRGYENIDFKLSKLGAKVSRT</sequence>
<evidence type="ECO:0000256" key="10">
    <source>
        <dbReference type="ARBA" id="ARBA00038367"/>
    </source>
</evidence>
<accession>A0ABY1SBK3</accession>
<dbReference type="CDD" id="cd01555">
    <property type="entry name" value="UdpNAET"/>
    <property type="match status" value="1"/>
</dbReference>
<evidence type="ECO:0000256" key="5">
    <source>
        <dbReference type="ARBA" id="ARBA00022679"/>
    </source>
</evidence>
<dbReference type="EMBL" id="FXXC01000001">
    <property type="protein sequence ID" value="SMR95176.1"/>
    <property type="molecule type" value="Genomic_DNA"/>
</dbReference>
<dbReference type="InterPro" id="IPR050068">
    <property type="entry name" value="MurA_subfamily"/>
</dbReference>
<dbReference type="RefSeq" id="WP_015907205.1">
    <property type="nucleotide sequence ID" value="NZ_FUZJ01000001.1"/>
</dbReference>
<feature type="modified residue" description="2-(S-cysteinyl)pyruvic acid O-phosphothioketal" evidence="12">
    <location>
        <position position="120"/>
    </location>
</feature>
<evidence type="ECO:0000313" key="15">
    <source>
        <dbReference type="Proteomes" id="UP000196803"/>
    </source>
</evidence>
<evidence type="ECO:0000313" key="14">
    <source>
        <dbReference type="EMBL" id="SMR95176.1"/>
    </source>
</evidence>
<feature type="active site" description="Proton donor" evidence="12">
    <location>
        <position position="120"/>
    </location>
</feature>
<name>A0ABY1SBK3_CALBS</name>
<dbReference type="Gene3D" id="3.65.10.10">
    <property type="entry name" value="Enolpyruvate transferase domain"/>
    <property type="match status" value="2"/>
</dbReference>
<dbReference type="InterPro" id="IPR001986">
    <property type="entry name" value="Enolpyruvate_Tfrase_dom"/>
</dbReference>
<protein>
    <recommendedName>
        <fullName evidence="12">UDP-N-acetylglucosamine 1-carboxyvinyltransferase</fullName>
        <ecNumber evidence="12">2.5.1.7</ecNumber>
    </recommendedName>
    <alternativeName>
        <fullName evidence="12">Enoylpyruvate transferase</fullName>
    </alternativeName>
    <alternativeName>
        <fullName evidence="12">UDP-N-acetylglucosamine enolpyruvyl transferase</fullName>
        <shortName evidence="12">EPT</shortName>
    </alternativeName>
</protein>
<evidence type="ECO:0000256" key="3">
    <source>
        <dbReference type="ARBA" id="ARBA00022490"/>
    </source>
</evidence>
<comment type="catalytic activity">
    <reaction evidence="11 12">
        <text>phosphoenolpyruvate + UDP-N-acetyl-alpha-D-glucosamine = UDP-N-acetyl-3-O-(1-carboxyvinyl)-alpha-D-glucosamine + phosphate</text>
        <dbReference type="Rhea" id="RHEA:18681"/>
        <dbReference type="ChEBI" id="CHEBI:43474"/>
        <dbReference type="ChEBI" id="CHEBI:57705"/>
        <dbReference type="ChEBI" id="CHEBI:58702"/>
        <dbReference type="ChEBI" id="CHEBI:68483"/>
        <dbReference type="EC" id="2.5.1.7"/>
    </reaction>
</comment>
<evidence type="ECO:0000256" key="6">
    <source>
        <dbReference type="ARBA" id="ARBA00022960"/>
    </source>
</evidence>
<dbReference type="InterPro" id="IPR005750">
    <property type="entry name" value="UDP_GlcNAc_COvinyl_MurA"/>
</dbReference>
<evidence type="ECO:0000259" key="13">
    <source>
        <dbReference type="Pfam" id="PF00275"/>
    </source>
</evidence>
<evidence type="ECO:0000256" key="8">
    <source>
        <dbReference type="ARBA" id="ARBA00023306"/>
    </source>
</evidence>